<name>A0AAN6KIU5_9PEZI</name>
<feature type="compositionally biased region" description="Polar residues" evidence="1">
    <location>
        <begin position="418"/>
        <end position="427"/>
    </location>
</feature>
<evidence type="ECO:0000256" key="1">
    <source>
        <dbReference type="SAM" id="MobiDB-lite"/>
    </source>
</evidence>
<reference evidence="2" key="1">
    <citation type="submission" date="2023-06" db="EMBL/GenBank/DDBJ databases">
        <title>Black Yeasts Isolated from many extreme environments.</title>
        <authorList>
            <person name="Coleine C."/>
            <person name="Stajich J.E."/>
            <person name="Selbmann L."/>
        </authorList>
    </citation>
    <scope>NUCLEOTIDE SEQUENCE</scope>
    <source>
        <strain evidence="2">CCFEE 5200</strain>
    </source>
</reference>
<dbReference type="EMBL" id="JAUJLE010000100">
    <property type="protein sequence ID" value="KAK0983749.1"/>
    <property type="molecule type" value="Genomic_DNA"/>
</dbReference>
<dbReference type="GO" id="GO:0005634">
    <property type="term" value="C:nucleus"/>
    <property type="evidence" value="ECO:0007669"/>
    <property type="project" value="TreeGrafter"/>
</dbReference>
<protein>
    <submittedName>
        <fullName evidence="2">Uncharacterized protein</fullName>
    </submittedName>
</protein>
<dbReference type="PANTHER" id="PTHR21099:SF2">
    <property type="entry name" value="SI:CH211-113E8.11"/>
    <property type="match status" value="1"/>
</dbReference>
<evidence type="ECO:0000313" key="2">
    <source>
        <dbReference type="EMBL" id="KAK0983749.1"/>
    </source>
</evidence>
<organism evidence="2 3">
    <name type="scientific">Friedmanniomyces endolithicus</name>
    <dbReference type="NCBI Taxonomy" id="329885"/>
    <lineage>
        <taxon>Eukaryota</taxon>
        <taxon>Fungi</taxon>
        <taxon>Dikarya</taxon>
        <taxon>Ascomycota</taxon>
        <taxon>Pezizomycotina</taxon>
        <taxon>Dothideomycetes</taxon>
        <taxon>Dothideomycetidae</taxon>
        <taxon>Mycosphaerellales</taxon>
        <taxon>Teratosphaeriaceae</taxon>
        <taxon>Friedmanniomyces</taxon>
    </lineage>
</organism>
<sequence>MTYNRFFGTRADARLDRPGDRDRSQKLPFSLDREALAADLDGGPRGEKPQWPLSCYGAGRNAPRQLLEGPLEQSMEEMRVLCYMAARENKLQDYLQHESALKAQAQQQTQNILNDLDSALKYVMDGEHQHPNRLDEVAKNASSQPAAGGGFGQASTSGSGSLGGGFGQASGLGSGITRGGFGQPSSAGNGSAFGAPSVPSGPRSQLSGFGAPSQPAGGSTFGHPSKPAFGQPSQPASSPAFGAPSQPGGGASTFGSASAMGAQGSAFGKPSQPGFAQSGFGQAQKPAFGAPSQPVGISPFSTAQQQPQQRPNPFAAVASQPSGFAQASQSQAQQASPFASAGQSDGFGTPSGPAAANRFAAKVAAPAFGAPSQPNGIAFAQPSSGTSGFGQPSAPSTGFGQPSAPTAASCDMDLISPTRPTTTTNGALSGFGALQASSTALTATARSTNGGFGGLNAPASSTIPAPAAAHTNGATMPGIPGTASYTTRGPDGKSLSTWKGRPVTYDREQTPWAPYYTNPQTRKQERIWHPDGIPDRPNPYAEAEPDIYLGDLGKVLKEVYENVMEREEFGDVVPEVPPKREWVRWDL</sequence>
<gene>
    <name evidence="2" type="ORF">LTR91_011114</name>
</gene>
<feature type="compositionally biased region" description="Gly residues" evidence="1">
    <location>
        <begin position="160"/>
        <end position="182"/>
    </location>
</feature>
<proteinExistence type="predicted"/>
<evidence type="ECO:0000313" key="3">
    <source>
        <dbReference type="Proteomes" id="UP001175353"/>
    </source>
</evidence>
<dbReference type="PANTHER" id="PTHR21099">
    <property type="entry name" value="RAD201"/>
    <property type="match status" value="1"/>
</dbReference>
<dbReference type="CDD" id="cd23954">
    <property type="entry name" value="AMO1_CTD"/>
    <property type="match status" value="1"/>
</dbReference>
<dbReference type="Proteomes" id="UP001175353">
    <property type="component" value="Unassembled WGS sequence"/>
</dbReference>
<dbReference type="AlphaFoldDB" id="A0AAN6KIU5"/>
<comment type="caution">
    <text evidence="2">The sequence shown here is derived from an EMBL/GenBank/DDBJ whole genome shotgun (WGS) entry which is preliminary data.</text>
</comment>
<feature type="region of interest" description="Disordered" evidence="1">
    <location>
        <begin position="374"/>
        <end position="427"/>
    </location>
</feature>
<feature type="compositionally biased region" description="Polar residues" evidence="1">
    <location>
        <begin position="299"/>
        <end position="311"/>
    </location>
</feature>
<keyword evidence="3" id="KW-1185">Reference proteome</keyword>
<feature type="region of interest" description="Disordered" evidence="1">
    <location>
        <begin position="137"/>
        <end position="353"/>
    </location>
</feature>
<feature type="compositionally biased region" description="Low complexity" evidence="1">
    <location>
        <begin position="318"/>
        <end position="344"/>
    </location>
</feature>
<feature type="compositionally biased region" description="Polar residues" evidence="1">
    <location>
        <begin position="381"/>
        <end position="406"/>
    </location>
</feature>
<feature type="compositionally biased region" description="Low complexity" evidence="1">
    <location>
        <begin position="253"/>
        <end position="268"/>
    </location>
</feature>
<accession>A0AAN6KIU5</accession>